<name>A0A7J8Q8J9_GOSRA</name>
<accession>A0A7J8Q8J9</accession>
<evidence type="ECO:0000313" key="2">
    <source>
        <dbReference type="Proteomes" id="UP000593578"/>
    </source>
</evidence>
<evidence type="ECO:0000313" key="1">
    <source>
        <dbReference type="EMBL" id="MBA0597610.1"/>
    </source>
</evidence>
<gene>
    <name evidence="1" type="ORF">Gorai_007412</name>
</gene>
<sequence>LQAWPCRLGRVWGVTSLVGEVAKLDIKTDNGMRGHFARMAVYVDLEKPLVSQILCIWNGNVKSSTPIVEGSSTAVGEEPFGPWMIVEQISYQNQKDTRNQ</sequence>
<reference evidence="1 2" key="1">
    <citation type="journal article" date="2019" name="Genome Biol. Evol.">
        <title>Insights into the evolution of the New World diploid cottons (Gossypium, subgenus Houzingenia) based on genome sequencing.</title>
        <authorList>
            <person name="Grover C.E."/>
            <person name="Arick M.A. 2nd"/>
            <person name="Thrash A."/>
            <person name="Conover J.L."/>
            <person name="Sanders W.S."/>
            <person name="Peterson D.G."/>
            <person name="Frelichowski J.E."/>
            <person name="Scheffler J.A."/>
            <person name="Scheffler B.E."/>
            <person name="Wendel J.F."/>
        </authorList>
    </citation>
    <scope>NUCLEOTIDE SEQUENCE [LARGE SCALE GENOMIC DNA]</scope>
    <source>
        <strain evidence="1">8</strain>
        <tissue evidence="1">Leaf</tissue>
    </source>
</reference>
<feature type="non-terminal residue" evidence="1">
    <location>
        <position position="1"/>
    </location>
</feature>
<protein>
    <submittedName>
        <fullName evidence="1">Uncharacterized protein</fullName>
    </submittedName>
</protein>
<dbReference type="AlphaFoldDB" id="A0A7J8Q8J9"/>
<comment type="caution">
    <text evidence="1">The sequence shown here is derived from an EMBL/GenBank/DDBJ whole genome shotgun (WGS) entry which is preliminary data.</text>
</comment>
<proteinExistence type="predicted"/>
<organism evidence="1 2">
    <name type="scientific">Gossypium raimondii</name>
    <name type="common">Peruvian cotton</name>
    <name type="synonym">Gossypium klotzschianum subsp. raimondii</name>
    <dbReference type="NCBI Taxonomy" id="29730"/>
    <lineage>
        <taxon>Eukaryota</taxon>
        <taxon>Viridiplantae</taxon>
        <taxon>Streptophyta</taxon>
        <taxon>Embryophyta</taxon>
        <taxon>Tracheophyta</taxon>
        <taxon>Spermatophyta</taxon>
        <taxon>Magnoliopsida</taxon>
        <taxon>eudicotyledons</taxon>
        <taxon>Gunneridae</taxon>
        <taxon>Pentapetalae</taxon>
        <taxon>rosids</taxon>
        <taxon>malvids</taxon>
        <taxon>Malvales</taxon>
        <taxon>Malvaceae</taxon>
        <taxon>Malvoideae</taxon>
        <taxon>Gossypium</taxon>
    </lineage>
</organism>
<dbReference type="Proteomes" id="UP000593578">
    <property type="component" value="Unassembled WGS sequence"/>
</dbReference>
<feature type="non-terminal residue" evidence="1">
    <location>
        <position position="100"/>
    </location>
</feature>
<dbReference type="EMBL" id="JABEZZ010000010">
    <property type="protein sequence ID" value="MBA0597610.1"/>
    <property type="molecule type" value="Genomic_DNA"/>
</dbReference>